<keyword evidence="4" id="KW-1185">Reference proteome</keyword>
<evidence type="ECO:0000313" key="3">
    <source>
        <dbReference type="EMBL" id="KAG7300382.1"/>
    </source>
</evidence>
<evidence type="ECO:0000256" key="1">
    <source>
        <dbReference type="SAM" id="SignalP"/>
    </source>
</evidence>
<evidence type="ECO:0000313" key="4">
    <source>
        <dbReference type="Proteomes" id="UP000823941"/>
    </source>
</evidence>
<feature type="chain" id="PRO_5046503036" description="Peptidase S1 domain-containing protein" evidence="1">
    <location>
        <begin position="18"/>
        <end position="239"/>
    </location>
</feature>
<accession>A0ABQ7Q561</accession>
<keyword evidence="1" id="KW-0732">Signal</keyword>
<organism evidence="3 4">
    <name type="scientific">Plutella xylostella</name>
    <name type="common">Diamondback moth</name>
    <name type="synonym">Plutella maculipennis</name>
    <dbReference type="NCBI Taxonomy" id="51655"/>
    <lineage>
        <taxon>Eukaryota</taxon>
        <taxon>Metazoa</taxon>
        <taxon>Ecdysozoa</taxon>
        <taxon>Arthropoda</taxon>
        <taxon>Hexapoda</taxon>
        <taxon>Insecta</taxon>
        <taxon>Pterygota</taxon>
        <taxon>Neoptera</taxon>
        <taxon>Endopterygota</taxon>
        <taxon>Lepidoptera</taxon>
        <taxon>Glossata</taxon>
        <taxon>Ditrysia</taxon>
        <taxon>Yponomeutoidea</taxon>
        <taxon>Plutellidae</taxon>
        <taxon>Plutella</taxon>
    </lineage>
</organism>
<dbReference type="Pfam" id="PF00089">
    <property type="entry name" value="Trypsin"/>
    <property type="match status" value="1"/>
</dbReference>
<dbReference type="SMART" id="SM00020">
    <property type="entry name" value="Tryp_SPc"/>
    <property type="match status" value="1"/>
</dbReference>
<proteinExistence type="predicted"/>
<dbReference type="SUPFAM" id="SSF50494">
    <property type="entry name" value="Trypsin-like serine proteases"/>
    <property type="match status" value="1"/>
</dbReference>
<evidence type="ECO:0000259" key="2">
    <source>
        <dbReference type="PROSITE" id="PS50240"/>
    </source>
</evidence>
<dbReference type="Proteomes" id="UP000823941">
    <property type="component" value="Chromosome 21"/>
</dbReference>
<sequence length="239" mass="25273">MKVLAIALLCVFASVQGRSTSRATNIADGTPAALGENPSVVHLRVARNGDTRLASCGAVLVSDTYILTTKTCLEKGQFIWMGFGLVETTRPEQVLEAGSGTITLHPDEKVDLALIRSARAVDTSDNIQIASMEENLGSDGRACGFGASESDPEVAGETLKCVEIEDMVAVGETINAPVVLTKFDLGQPLFSVDGELAGVLIDPTQGVYIRPNFYLDWINEVINPGGNPDPVSEVLVANP</sequence>
<dbReference type="InterPro" id="IPR001254">
    <property type="entry name" value="Trypsin_dom"/>
</dbReference>
<protein>
    <recommendedName>
        <fullName evidence="2">Peptidase S1 domain-containing protein</fullName>
    </recommendedName>
</protein>
<dbReference type="InterPro" id="IPR043504">
    <property type="entry name" value="Peptidase_S1_PA_chymotrypsin"/>
</dbReference>
<reference evidence="3 4" key="1">
    <citation type="submission" date="2021-06" db="EMBL/GenBank/DDBJ databases">
        <title>A haploid diamondback moth (Plutella xylostella L.) genome assembly resolves 31 chromosomes and identifies a diamide resistance mutation.</title>
        <authorList>
            <person name="Ward C.M."/>
            <person name="Perry K.D."/>
            <person name="Baker G."/>
            <person name="Powis K."/>
            <person name="Heckel D.G."/>
            <person name="Baxter S.W."/>
        </authorList>
    </citation>
    <scope>NUCLEOTIDE SEQUENCE [LARGE SCALE GENOMIC DNA]</scope>
    <source>
        <strain evidence="3 4">LV</strain>
        <tissue evidence="3">Single pupa</tissue>
    </source>
</reference>
<dbReference type="EMBL" id="JAHIBW010000021">
    <property type="protein sequence ID" value="KAG7300382.1"/>
    <property type="molecule type" value="Genomic_DNA"/>
</dbReference>
<feature type="signal peptide" evidence="1">
    <location>
        <begin position="1"/>
        <end position="17"/>
    </location>
</feature>
<gene>
    <name evidence="3" type="ORF">JYU34_015982</name>
</gene>
<name>A0ABQ7Q561_PLUXY</name>
<comment type="caution">
    <text evidence="3">The sequence shown here is derived from an EMBL/GenBank/DDBJ whole genome shotgun (WGS) entry which is preliminary data.</text>
</comment>
<dbReference type="Gene3D" id="2.40.10.10">
    <property type="entry name" value="Trypsin-like serine proteases"/>
    <property type="match status" value="1"/>
</dbReference>
<dbReference type="InterPro" id="IPR009003">
    <property type="entry name" value="Peptidase_S1_PA"/>
</dbReference>
<feature type="domain" description="Peptidase S1" evidence="2">
    <location>
        <begin position="26"/>
        <end position="223"/>
    </location>
</feature>
<dbReference type="PROSITE" id="PS50240">
    <property type="entry name" value="TRYPSIN_DOM"/>
    <property type="match status" value="1"/>
</dbReference>